<evidence type="ECO:0000313" key="3">
    <source>
        <dbReference type="Proteomes" id="UP000008639"/>
    </source>
</evidence>
<dbReference type="KEGG" id="apn:Asphe3_29930"/>
<organism evidence="2 3">
    <name type="scientific">Pseudarthrobacter phenanthrenivorans (strain DSM 18606 / JCM 16027 / LMG 23796 / Sphe3)</name>
    <name type="common">Arthrobacter phenanthrenivorans</name>
    <dbReference type="NCBI Taxonomy" id="930171"/>
    <lineage>
        <taxon>Bacteria</taxon>
        <taxon>Bacillati</taxon>
        <taxon>Actinomycetota</taxon>
        <taxon>Actinomycetes</taxon>
        <taxon>Micrococcales</taxon>
        <taxon>Micrococcaceae</taxon>
        <taxon>Pseudarthrobacter</taxon>
    </lineage>
</organism>
<feature type="transmembrane region" description="Helical" evidence="1">
    <location>
        <begin position="195"/>
        <end position="215"/>
    </location>
</feature>
<feature type="transmembrane region" description="Helical" evidence="1">
    <location>
        <begin position="77"/>
        <end position="100"/>
    </location>
</feature>
<dbReference type="PANTHER" id="PTHR37305">
    <property type="entry name" value="INTEGRAL MEMBRANE PROTEIN-RELATED"/>
    <property type="match status" value="1"/>
</dbReference>
<keyword evidence="1" id="KW-1133">Transmembrane helix</keyword>
<dbReference type="RefSeq" id="WP_013601996.1">
    <property type="nucleotide sequence ID" value="NC_015145.1"/>
</dbReference>
<sequence length="266" mass="27801" precursor="true">MLSSVLTKTLRDQRRALLGWSISVALLIAMYVALWPTVRDQPSMADILEQMPEAFRALFASAGADMSTPTGYVQVELLSFMGPTAVLMYAVGAGAGAIGGEEDRHTLDLLLSNPVSRSRVVLDKFLAMAAGTFLIAAVMGLAIVAEGTLVDLDLSAGTVAATMLHLALLGVVFGSLALMLSAATGRTGISKGIPALVAVIAYIVNGLAPLVDWLADIQEFSPFYQYIGHDPLRNGVDAGSVAIAAATAVVLLALAVLGFRRRDVDA</sequence>
<evidence type="ECO:0000256" key="1">
    <source>
        <dbReference type="SAM" id="Phobius"/>
    </source>
</evidence>
<dbReference type="GO" id="GO:0005886">
    <property type="term" value="C:plasma membrane"/>
    <property type="evidence" value="ECO:0007669"/>
    <property type="project" value="UniProtKB-SubCell"/>
</dbReference>
<dbReference type="GO" id="GO:0140359">
    <property type="term" value="F:ABC-type transporter activity"/>
    <property type="evidence" value="ECO:0007669"/>
    <property type="project" value="InterPro"/>
</dbReference>
<name>F0MBW3_PSEPM</name>
<dbReference type="EMBL" id="CP002379">
    <property type="protein sequence ID" value="ADX74104.1"/>
    <property type="molecule type" value="Genomic_DNA"/>
</dbReference>
<reference evidence="2 3" key="1">
    <citation type="journal article" date="2011" name="Stand. Genomic Sci.">
        <title>Complete genome sequence of Arthrobacter phenanthrenivorans type strain (Sphe3).</title>
        <authorList>
            <person name="Kallimanis A."/>
            <person name="Labutti K.M."/>
            <person name="Lapidus A."/>
            <person name="Clum A."/>
            <person name="Lykidis A."/>
            <person name="Mavromatis K."/>
            <person name="Pagani I."/>
            <person name="Liolios K."/>
            <person name="Ivanova N."/>
            <person name="Goodwin L."/>
            <person name="Pitluck S."/>
            <person name="Chen A."/>
            <person name="Palaniappan K."/>
            <person name="Markowitz V."/>
            <person name="Bristow J."/>
            <person name="Velentzas A.D."/>
            <person name="Perisynakis A."/>
            <person name="Ouzounis C.C."/>
            <person name="Kyrpides N.C."/>
            <person name="Koukkou A.I."/>
            <person name="Drainas C."/>
        </authorList>
    </citation>
    <scope>NUCLEOTIDE SEQUENCE [LARGE SCALE GENOMIC DNA]</scope>
    <source>
        <strain evidence="3">DSM 18606 / JCM 16027 / LMG 23796 / Sphe3</strain>
    </source>
</reference>
<dbReference type="eggNOG" id="COG1277">
    <property type="taxonomic scope" value="Bacteria"/>
</dbReference>
<keyword evidence="1" id="KW-0812">Transmembrane</keyword>
<dbReference type="OrthoDB" id="3686802at2"/>
<keyword evidence="1" id="KW-0472">Membrane</keyword>
<dbReference type="HOGENOM" id="CLU_064090_3_0_11"/>
<feature type="transmembrane region" description="Helical" evidence="1">
    <location>
        <begin position="16"/>
        <end position="34"/>
    </location>
</feature>
<dbReference type="Pfam" id="PF12679">
    <property type="entry name" value="ABC2_membrane_2"/>
    <property type="match status" value="1"/>
</dbReference>
<dbReference type="AlphaFoldDB" id="F0MBW3"/>
<dbReference type="PANTHER" id="PTHR37305:SF1">
    <property type="entry name" value="MEMBRANE PROTEIN"/>
    <property type="match status" value="1"/>
</dbReference>
<feature type="transmembrane region" description="Helical" evidence="1">
    <location>
        <begin position="121"/>
        <end position="143"/>
    </location>
</feature>
<protein>
    <recommendedName>
        <fullName evidence="4">ABC transporter permease</fullName>
    </recommendedName>
</protein>
<feature type="transmembrane region" description="Helical" evidence="1">
    <location>
        <begin position="163"/>
        <end position="183"/>
    </location>
</feature>
<proteinExistence type="predicted"/>
<feature type="transmembrane region" description="Helical" evidence="1">
    <location>
        <begin position="235"/>
        <end position="259"/>
    </location>
</feature>
<evidence type="ECO:0000313" key="2">
    <source>
        <dbReference type="EMBL" id="ADX74104.1"/>
    </source>
</evidence>
<evidence type="ECO:0008006" key="4">
    <source>
        <dbReference type="Google" id="ProtNLM"/>
    </source>
</evidence>
<dbReference type="STRING" id="930171.Asphe3_29930"/>
<accession>F0MBW3</accession>
<dbReference type="Proteomes" id="UP000008639">
    <property type="component" value="Chromosome"/>
</dbReference>
<gene>
    <name evidence="2" type="ordered locus">Asphe3_29930</name>
</gene>